<dbReference type="InterPro" id="IPR053056">
    <property type="entry name" value="Lipid_Metab_Assoc_Protein"/>
</dbReference>
<evidence type="ECO:0000313" key="4">
    <source>
        <dbReference type="Proteomes" id="UP001497600"/>
    </source>
</evidence>
<proteinExistence type="predicted"/>
<feature type="compositionally biased region" description="Low complexity" evidence="1">
    <location>
        <begin position="354"/>
        <end position="363"/>
    </location>
</feature>
<organism evidence="3 4">
    <name type="scientific">[Candida] anglica</name>
    <dbReference type="NCBI Taxonomy" id="148631"/>
    <lineage>
        <taxon>Eukaryota</taxon>
        <taxon>Fungi</taxon>
        <taxon>Dikarya</taxon>
        <taxon>Ascomycota</taxon>
        <taxon>Saccharomycotina</taxon>
        <taxon>Pichiomycetes</taxon>
        <taxon>Debaryomycetaceae</taxon>
        <taxon>Kurtzmaniella</taxon>
    </lineage>
</organism>
<protein>
    <submittedName>
        <fullName evidence="3">Uncharacterized protein Anr2p</fullName>
    </submittedName>
</protein>
<feature type="domain" description="DUF4484" evidence="2">
    <location>
        <begin position="418"/>
        <end position="557"/>
    </location>
</feature>
<feature type="compositionally biased region" description="Polar residues" evidence="1">
    <location>
        <begin position="364"/>
        <end position="374"/>
    </location>
</feature>
<name>A0ABP0EB70_9ASCO</name>
<dbReference type="InterPro" id="IPR028115">
    <property type="entry name" value="DUF4484"/>
</dbReference>
<dbReference type="PANTHER" id="PTHR28153">
    <property type="entry name" value="PROTEIN, PUTATIVE-RELATED"/>
    <property type="match status" value="1"/>
</dbReference>
<accession>A0ABP0EB70</accession>
<dbReference type="Proteomes" id="UP001497600">
    <property type="component" value="Chromosome D"/>
</dbReference>
<dbReference type="EMBL" id="OZ004256">
    <property type="protein sequence ID" value="CAK7904620.1"/>
    <property type="molecule type" value="Genomic_DNA"/>
</dbReference>
<evidence type="ECO:0000313" key="3">
    <source>
        <dbReference type="EMBL" id="CAK7904620.1"/>
    </source>
</evidence>
<feature type="region of interest" description="Disordered" evidence="1">
    <location>
        <begin position="354"/>
        <end position="374"/>
    </location>
</feature>
<reference evidence="3 4" key="1">
    <citation type="submission" date="2024-01" db="EMBL/GenBank/DDBJ databases">
        <authorList>
            <consortium name="Genoscope - CEA"/>
            <person name="William W."/>
        </authorList>
    </citation>
    <scope>NUCLEOTIDE SEQUENCE [LARGE SCALE GENOMIC DNA]</scope>
    <source>
        <strain evidence="3 4">29B2s-10</strain>
    </source>
</reference>
<sequence length="569" mass="64808">MTENTMNSGDTPLEDLGYSAPKVVAVFLVKFDTTIGYTLAWSKCNPGINLEGLEYKSLPSGLHETSSDTVLLTHSIGTKKYYGYTKFSQNDSQLATNQSVNRKDVKMFSLGILCDPSIDSTLQWKPNEFSSNGWEYMDDVSSTLESFVKQSNLDDFDILKTLFNSLQQKKPIPLKSGIENHLLHRLPCMLQTLGPLVFCLYKQALLRKRILFFNQNHSKVTNLDSGAFSYILSLLSVVPKGVESLIGGLRHNQEYILYSQPIYNVGLHDLEGELIGSTSCIGSTNDAILMYQSNIFDYAVMLPNDEIKDPFIVSSSILASNHGHTPTPLDSSLKATLKDYYKFKLVYKEFFNHNNNKNNNNNKDQVPNSDDQASIKTKSSTFSQRFGAQFLNKFDSNDSNHKDDIEEPLWWLESATSPMSWREYIWSAFSWFASAGTVSNGENNIEDNNIEYDQRNDERNDEELKTRFLELVEIVDKFHKLTKKWFYLVNEIVLEQVEENRVQLVNGENETLIEGPKLKLELTYQDIVDMELDPYSHEDIEFVKEFVLLYWGELVDSVEVGLGISGICC</sequence>
<dbReference type="InterPro" id="IPR018626">
    <property type="entry name" value="LCHN/Anr2"/>
</dbReference>
<dbReference type="PANTHER" id="PTHR28153:SF1">
    <property type="entry name" value="DUF4484 DOMAIN-CONTAINING PROTEIN"/>
    <property type="match status" value="1"/>
</dbReference>
<dbReference type="Pfam" id="PF09804">
    <property type="entry name" value="DENND11"/>
    <property type="match status" value="1"/>
</dbReference>
<evidence type="ECO:0000259" key="2">
    <source>
        <dbReference type="Pfam" id="PF14831"/>
    </source>
</evidence>
<evidence type="ECO:0000256" key="1">
    <source>
        <dbReference type="SAM" id="MobiDB-lite"/>
    </source>
</evidence>
<keyword evidence="4" id="KW-1185">Reference proteome</keyword>
<dbReference type="Pfam" id="PF14831">
    <property type="entry name" value="DUF4484"/>
    <property type="match status" value="1"/>
</dbReference>
<gene>
    <name evidence="3" type="primary">ANR2</name>
    <name evidence="3" type="ORF">CAAN4_D10242</name>
</gene>